<keyword evidence="3" id="KW-1185">Reference proteome</keyword>
<feature type="compositionally biased region" description="Basic and acidic residues" evidence="1">
    <location>
        <begin position="60"/>
        <end position="74"/>
    </location>
</feature>
<organism evidence="2 3">
    <name type="scientific">Caerostris darwini</name>
    <dbReference type="NCBI Taxonomy" id="1538125"/>
    <lineage>
        <taxon>Eukaryota</taxon>
        <taxon>Metazoa</taxon>
        <taxon>Ecdysozoa</taxon>
        <taxon>Arthropoda</taxon>
        <taxon>Chelicerata</taxon>
        <taxon>Arachnida</taxon>
        <taxon>Araneae</taxon>
        <taxon>Araneomorphae</taxon>
        <taxon>Entelegynae</taxon>
        <taxon>Araneoidea</taxon>
        <taxon>Araneidae</taxon>
        <taxon>Caerostris</taxon>
    </lineage>
</organism>
<protein>
    <submittedName>
        <fullName evidence="2">Uncharacterized protein</fullName>
    </submittedName>
</protein>
<feature type="region of interest" description="Disordered" evidence="1">
    <location>
        <begin position="52"/>
        <end position="74"/>
    </location>
</feature>
<comment type="caution">
    <text evidence="2">The sequence shown here is derived from an EMBL/GenBank/DDBJ whole genome shotgun (WGS) entry which is preliminary data.</text>
</comment>
<gene>
    <name evidence="2" type="ORF">CDAR_592391</name>
</gene>
<dbReference type="Proteomes" id="UP001054837">
    <property type="component" value="Unassembled WGS sequence"/>
</dbReference>
<name>A0AAV4TFE7_9ARAC</name>
<evidence type="ECO:0000313" key="2">
    <source>
        <dbReference type="EMBL" id="GIY44107.1"/>
    </source>
</evidence>
<accession>A0AAV4TFE7</accession>
<dbReference type="AlphaFoldDB" id="A0AAV4TFE7"/>
<reference evidence="2 3" key="1">
    <citation type="submission" date="2021-06" db="EMBL/GenBank/DDBJ databases">
        <title>Caerostris darwini draft genome.</title>
        <authorList>
            <person name="Kono N."/>
            <person name="Arakawa K."/>
        </authorList>
    </citation>
    <scope>NUCLEOTIDE SEQUENCE [LARGE SCALE GENOMIC DNA]</scope>
</reference>
<dbReference type="EMBL" id="BPLQ01009455">
    <property type="protein sequence ID" value="GIY44107.1"/>
    <property type="molecule type" value="Genomic_DNA"/>
</dbReference>
<sequence length="74" mass="8714">MFNTEIIVLRNKPNVDKVSPVHRNKEGYKTPARELKTLCQRLMHLQTNAKLLPSQTSNDSKVEKLQRWDKLREV</sequence>
<evidence type="ECO:0000313" key="3">
    <source>
        <dbReference type="Proteomes" id="UP001054837"/>
    </source>
</evidence>
<proteinExistence type="predicted"/>
<evidence type="ECO:0000256" key="1">
    <source>
        <dbReference type="SAM" id="MobiDB-lite"/>
    </source>
</evidence>